<dbReference type="InterPro" id="IPR009075">
    <property type="entry name" value="AcylCo_DH/oxidase_C"/>
</dbReference>
<dbReference type="GO" id="GO:0003995">
    <property type="term" value="F:acyl-CoA dehydrogenase activity"/>
    <property type="evidence" value="ECO:0007669"/>
    <property type="project" value="InterPro"/>
</dbReference>
<dbReference type="PANTHER" id="PTHR48083:SF20">
    <property type="entry name" value="LONG-CHAIN SPECIFIC ACYL-COA DEHYDROGENASE, MITOCHONDRIAL"/>
    <property type="match status" value="1"/>
</dbReference>
<evidence type="ECO:0000256" key="10">
    <source>
        <dbReference type="RuleBase" id="RU362125"/>
    </source>
</evidence>
<evidence type="ECO:0000256" key="5">
    <source>
        <dbReference type="ARBA" id="ARBA00022827"/>
    </source>
</evidence>
<comment type="cofactor">
    <cofactor evidence="1 10">
        <name>FAD</name>
        <dbReference type="ChEBI" id="CHEBI:57692"/>
    </cofactor>
</comment>
<dbReference type="Proteomes" id="UP000199233">
    <property type="component" value="Unassembled WGS sequence"/>
</dbReference>
<dbReference type="GO" id="GO:0005737">
    <property type="term" value="C:cytoplasm"/>
    <property type="evidence" value="ECO:0007669"/>
    <property type="project" value="TreeGrafter"/>
</dbReference>
<dbReference type="EMBL" id="FOFS01000002">
    <property type="protein sequence ID" value="SEP87147.1"/>
    <property type="molecule type" value="Genomic_DNA"/>
</dbReference>
<keyword evidence="4 10" id="KW-0285">Flavoprotein</keyword>
<dbReference type="STRING" id="489703.SAMN04488038_10255"/>
<dbReference type="InterPro" id="IPR046373">
    <property type="entry name" value="Acyl-CoA_Oxase/DH_mid-dom_sf"/>
</dbReference>
<dbReference type="InterPro" id="IPR009100">
    <property type="entry name" value="AcylCoA_DH/oxidase_NM_dom_sf"/>
</dbReference>
<evidence type="ECO:0000313" key="15">
    <source>
        <dbReference type="EMBL" id="SEP87147.1"/>
    </source>
</evidence>
<dbReference type="SUPFAM" id="SSF56645">
    <property type="entry name" value="Acyl-CoA dehydrogenase NM domain-like"/>
    <property type="match status" value="1"/>
</dbReference>
<evidence type="ECO:0000259" key="12">
    <source>
        <dbReference type="Pfam" id="PF00441"/>
    </source>
</evidence>
<dbReference type="InterPro" id="IPR037069">
    <property type="entry name" value="AcylCoA_DH/ox_N_sf"/>
</dbReference>
<dbReference type="Gene3D" id="1.10.540.10">
    <property type="entry name" value="Acyl-CoA dehydrogenase/oxidase, N-terminal domain"/>
    <property type="match status" value="1"/>
</dbReference>
<dbReference type="Pfam" id="PF02770">
    <property type="entry name" value="Acyl-CoA_dh_M"/>
    <property type="match status" value="1"/>
</dbReference>
<keyword evidence="16" id="KW-1185">Reference proteome</keyword>
<dbReference type="Gene3D" id="2.40.110.10">
    <property type="entry name" value="Butyryl-CoA Dehydrogenase, subunit A, domain 2"/>
    <property type="match status" value="1"/>
</dbReference>
<evidence type="ECO:0000259" key="13">
    <source>
        <dbReference type="Pfam" id="PF02770"/>
    </source>
</evidence>
<dbReference type="InterPro" id="IPR013786">
    <property type="entry name" value="AcylCoA_DH/ox_N"/>
</dbReference>
<evidence type="ECO:0000256" key="11">
    <source>
        <dbReference type="SAM" id="MobiDB-lite"/>
    </source>
</evidence>
<dbReference type="PANTHER" id="PTHR48083">
    <property type="entry name" value="MEDIUM-CHAIN SPECIFIC ACYL-COA DEHYDROGENASE, MITOCHONDRIAL-RELATED"/>
    <property type="match status" value="1"/>
</dbReference>
<dbReference type="InterPro" id="IPR006091">
    <property type="entry name" value="Acyl-CoA_Oxase/DH_mid-dom"/>
</dbReference>
<keyword evidence="5 10" id="KW-0274">FAD</keyword>
<dbReference type="SUPFAM" id="SSF47203">
    <property type="entry name" value="Acyl-CoA dehydrogenase C-terminal domain-like"/>
    <property type="match status" value="1"/>
</dbReference>
<evidence type="ECO:0000256" key="1">
    <source>
        <dbReference type="ARBA" id="ARBA00001974"/>
    </source>
</evidence>
<gene>
    <name evidence="15" type="ORF">SAMN04488038_10255</name>
</gene>
<evidence type="ECO:0000256" key="7">
    <source>
        <dbReference type="ARBA" id="ARBA00037085"/>
    </source>
</evidence>
<feature type="domain" description="Acyl-CoA dehydrogenase/oxidase C-terminal" evidence="12">
    <location>
        <begin position="230"/>
        <end position="378"/>
    </location>
</feature>
<evidence type="ECO:0000256" key="3">
    <source>
        <dbReference type="ARBA" id="ARBA00009347"/>
    </source>
</evidence>
<feature type="region of interest" description="Disordered" evidence="11">
    <location>
        <begin position="388"/>
        <end position="409"/>
    </location>
</feature>
<sequence>MFERRLFREEHEMFRASVRKFIEKEIAPYHQQWEKDGIVPRELWLKAGAAGMLCCTIPEEYGGLGLDYLFDVIVFEEMARSGFTAPGFMIHCDLVATYIKSFGSEEQKKYWLPKMVSGEAIGSLGMTEPHAGSDLKNIKTRATRNGDSYIIDGQKVFISNGQLCDVIVLATKTDSSQGAAGITLFLVDTSLPGFVRGKKLDKLGLKGQDTSELFFENLRVPASAMLGTEGQGFALMMTKLAQERLAQAIRSAVVAETAIDWTVEYTHNRKAFGGTIADFQNTQFKLAELKTEAVIGRVFTDACIEKFMRGELSEIDAAMAKMWLSNLHCKVVDECLQLFGGWGYMWEYPIARAYADARIVKIAGGSIEVMKHIIGRSLYRELAGRESVRPISSSRDKGEGDKPKGRAAA</sequence>
<evidence type="ECO:0000256" key="9">
    <source>
        <dbReference type="ARBA" id="ARBA00042660"/>
    </source>
</evidence>
<dbReference type="AlphaFoldDB" id="A0A1H9BEJ4"/>
<accession>A0A1H9BEJ4</accession>
<dbReference type="Pfam" id="PF02771">
    <property type="entry name" value="Acyl-CoA_dh_N"/>
    <property type="match status" value="1"/>
</dbReference>
<dbReference type="FunFam" id="1.10.540.10:FF:000009">
    <property type="entry name" value="Probable acyl-CoA dehydrogenase"/>
    <property type="match status" value="1"/>
</dbReference>
<dbReference type="FunFam" id="1.20.140.10:FF:000001">
    <property type="entry name" value="Acyl-CoA dehydrogenase"/>
    <property type="match status" value="1"/>
</dbReference>
<comment type="pathway">
    <text evidence="2">Siderophore biosynthesis; mycobactin biosynthesis.</text>
</comment>
<keyword evidence="6 10" id="KW-0560">Oxidoreductase</keyword>
<name>A0A1H9BEJ4_9GAMM</name>
<evidence type="ECO:0000256" key="8">
    <source>
        <dbReference type="ARBA" id="ARBA00040394"/>
    </source>
</evidence>
<evidence type="ECO:0000256" key="6">
    <source>
        <dbReference type="ARBA" id="ARBA00023002"/>
    </source>
</evidence>
<evidence type="ECO:0000256" key="4">
    <source>
        <dbReference type="ARBA" id="ARBA00022630"/>
    </source>
</evidence>
<dbReference type="Pfam" id="PF00441">
    <property type="entry name" value="Acyl-CoA_dh_1"/>
    <property type="match status" value="1"/>
</dbReference>
<dbReference type="PROSITE" id="PS00073">
    <property type="entry name" value="ACYL_COA_DH_2"/>
    <property type="match status" value="1"/>
</dbReference>
<organism evidence="15 16">
    <name type="scientific">Solimonas aquatica</name>
    <dbReference type="NCBI Taxonomy" id="489703"/>
    <lineage>
        <taxon>Bacteria</taxon>
        <taxon>Pseudomonadati</taxon>
        <taxon>Pseudomonadota</taxon>
        <taxon>Gammaproteobacteria</taxon>
        <taxon>Nevskiales</taxon>
        <taxon>Nevskiaceae</taxon>
        <taxon>Solimonas</taxon>
    </lineage>
</organism>
<dbReference type="InterPro" id="IPR036250">
    <property type="entry name" value="AcylCo_DH-like_C"/>
</dbReference>
<dbReference type="InterPro" id="IPR050741">
    <property type="entry name" value="Acyl-CoA_dehydrogenase"/>
</dbReference>
<feature type="domain" description="Acyl-CoA dehydrogenase/oxidase N-terminal" evidence="14">
    <location>
        <begin position="9"/>
        <end position="119"/>
    </location>
</feature>
<dbReference type="OrthoDB" id="9769473at2"/>
<dbReference type="GO" id="GO:0050660">
    <property type="term" value="F:flavin adenine dinucleotide binding"/>
    <property type="evidence" value="ECO:0007669"/>
    <property type="project" value="InterPro"/>
</dbReference>
<proteinExistence type="inferred from homology"/>
<protein>
    <recommendedName>
        <fullName evidence="8">Acyl-[acyl-carrier-protein] dehydrogenase MbtN</fullName>
    </recommendedName>
    <alternativeName>
        <fullName evidence="9">Mycobactin synthase protein N</fullName>
    </alternativeName>
</protein>
<dbReference type="GO" id="GO:0033539">
    <property type="term" value="P:fatty acid beta-oxidation using acyl-CoA dehydrogenase"/>
    <property type="evidence" value="ECO:0007669"/>
    <property type="project" value="TreeGrafter"/>
</dbReference>
<comment type="similarity">
    <text evidence="3 10">Belongs to the acyl-CoA dehydrogenase family.</text>
</comment>
<dbReference type="FunFam" id="2.40.110.10:FF:000002">
    <property type="entry name" value="Acyl-CoA dehydrogenase fadE12"/>
    <property type="match status" value="1"/>
</dbReference>
<reference evidence="15 16" key="1">
    <citation type="submission" date="2016-10" db="EMBL/GenBank/DDBJ databases">
        <authorList>
            <person name="de Groot N.N."/>
        </authorList>
    </citation>
    <scope>NUCLEOTIDE SEQUENCE [LARGE SCALE GENOMIC DNA]</scope>
    <source>
        <strain evidence="15 16">DSM 25927</strain>
    </source>
</reference>
<evidence type="ECO:0000313" key="16">
    <source>
        <dbReference type="Proteomes" id="UP000199233"/>
    </source>
</evidence>
<dbReference type="RefSeq" id="WP_093281815.1">
    <property type="nucleotide sequence ID" value="NZ_FOFS01000002.1"/>
</dbReference>
<evidence type="ECO:0000259" key="14">
    <source>
        <dbReference type="Pfam" id="PF02771"/>
    </source>
</evidence>
<evidence type="ECO:0000256" key="2">
    <source>
        <dbReference type="ARBA" id="ARBA00005102"/>
    </source>
</evidence>
<dbReference type="Gene3D" id="1.20.140.10">
    <property type="entry name" value="Butyryl-CoA Dehydrogenase, subunit A, domain 3"/>
    <property type="match status" value="1"/>
</dbReference>
<feature type="domain" description="Acyl-CoA oxidase/dehydrogenase middle" evidence="13">
    <location>
        <begin position="124"/>
        <end position="217"/>
    </location>
</feature>
<comment type="function">
    <text evidence="7">Catalyzes the dehydrogenation at the alpha-beta position of ACP-bound acyl chains. This results in the introduction of a double bond in the lipidic chain, which is further transferred to the epsilon-amino group of lysine residue in the mycobactin core by MbtK.</text>
</comment>
<dbReference type="InterPro" id="IPR006089">
    <property type="entry name" value="Acyl-CoA_DH_CS"/>
</dbReference>